<dbReference type="Pfam" id="PF04397">
    <property type="entry name" value="LytTR"/>
    <property type="match status" value="1"/>
</dbReference>
<dbReference type="CDD" id="cd00156">
    <property type="entry name" value="REC"/>
    <property type="match status" value="1"/>
</dbReference>
<evidence type="ECO:0000259" key="3">
    <source>
        <dbReference type="PROSITE" id="PS50110"/>
    </source>
</evidence>
<evidence type="ECO:0000313" key="4">
    <source>
        <dbReference type="EMBL" id="MFD1929072.1"/>
    </source>
</evidence>
<feature type="modified residue" description="4-aspartylphosphate" evidence="2">
    <location>
        <position position="54"/>
    </location>
</feature>
<evidence type="ECO:0000256" key="2">
    <source>
        <dbReference type="PROSITE-ProRule" id="PRU00169"/>
    </source>
</evidence>
<dbReference type="SMART" id="SM00448">
    <property type="entry name" value="REC"/>
    <property type="match status" value="1"/>
</dbReference>
<dbReference type="EMBL" id="JBHUGI010000032">
    <property type="protein sequence ID" value="MFD1929072.1"/>
    <property type="molecule type" value="Genomic_DNA"/>
</dbReference>
<sequence length="239" mass="27630">MKHILIIEDDEQIQNFLHSILVDMNQNFYIHISPSAGQALKISNTYDISLFIIDIQLTDYKGTDLANELRDLQKYKYTPMIFATAIATEELRAYREIKCYDYLVKPFTKEEVKTSVLNVLDYLHTIKIDVPTVRIEQKGFIFEYQLQDIVYIESFGKKMVIHMKNPDGDLIQEDIAGYSLKSILDLLKNGPFQQCHKSYIINTDFIERIVKAKSTLSLRGTSISLPIGNKYRDVIMGTD</sequence>
<proteinExistence type="predicted"/>
<dbReference type="Pfam" id="PF00072">
    <property type="entry name" value="Response_reg"/>
    <property type="match status" value="1"/>
</dbReference>
<name>A0ABW4SHM1_9BACL</name>
<dbReference type="SMART" id="SM00850">
    <property type="entry name" value="LytTR"/>
    <property type="match status" value="1"/>
</dbReference>
<dbReference type="InterPro" id="IPR011006">
    <property type="entry name" value="CheY-like_superfamily"/>
</dbReference>
<reference evidence="5" key="1">
    <citation type="journal article" date="2019" name="Int. J. Syst. Evol. Microbiol.">
        <title>The Global Catalogue of Microorganisms (GCM) 10K type strain sequencing project: providing services to taxonomists for standard genome sequencing and annotation.</title>
        <authorList>
            <consortium name="The Broad Institute Genomics Platform"/>
            <consortium name="The Broad Institute Genome Sequencing Center for Infectious Disease"/>
            <person name="Wu L."/>
            <person name="Ma J."/>
        </authorList>
    </citation>
    <scope>NUCLEOTIDE SEQUENCE [LARGE SCALE GENOMIC DNA]</scope>
    <source>
        <strain evidence="5">CGMCC 4.7177</strain>
    </source>
</reference>
<dbReference type="InterPro" id="IPR001789">
    <property type="entry name" value="Sig_transdc_resp-reg_receiver"/>
</dbReference>
<dbReference type="Proteomes" id="UP001597218">
    <property type="component" value="Unassembled WGS sequence"/>
</dbReference>
<dbReference type="InterPro" id="IPR050595">
    <property type="entry name" value="Bact_response_regulator"/>
</dbReference>
<keyword evidence="1 2" id="KW-0597">Phosphoprotein</keyword>
<accession>A0ABW4SHM1</accession>
<organism evidence="4 5">
    <name type="scientific">Sporosarcina siberiensis</name>
    <dbReference type="NCBI Taxonomy" id="1365606"/>
    <lineage>
        <taxon>Bacteria</taxon>
        <taxon>Bacillati</taxon>
        <taxon>Bacillota</taxon>
        <taxon>Bacilli</taxon>
        <taxon>Bacillales</taxon>
        <taxon>Caryophanaceae</taxon>
        <taxon>Sporosarcina</taxon>
    </lineage>
</organism>
<comment type="caution">
    <text evidence="4">The sequence shown here is derived from an EMBL/GenBank/DDBJ whole genome shotgun (WGS) entry which is preliminary data.</text>
</comment>
<dbReference type="Gene3D" id="2.40.50.1020">
    <property type="entry name" value="LytTr DNA-binding domain"/>
    <property type="match status" value="1"/>
</dbReference>
<dbReference type="PANTHER" id="PTHR44591">
    <property type="entry name" value="STRESS RESPONSE REGULATOR PROTEIN 1"/>
    <property type="match status" value="1"/>
</dbReference>
<keyword evidence="5" id="KW-1185">Reference proteome</keyword>
<evidence type="ECO:0000256" key="1">
    <source>
        <dbReference type="ARBA" id="ARBA00022553"/>
    </source>
</evidence>
<dbReference type="InterPro" id="IPR007492">
    <property type="entry name" value="LytTR_DNA-bd_dom"/>
</dbReference>
<protein>
    <submittedName>
        <fullName evidence="4">LytR/AlgR family response regulator transcription factor</fullName>
    </submittedName>
</protein>
<evidence type="ECO:0000313" key="5">
    <source>
        <dbReference type="Proteomes" id="UP001597218"/>
    </source>
</evidence>
<dbReference type="SUPFAM" id="SSF52172">
    <property type="entry name" value="CheY-like"/>
    <property type="match status" value="1"/>
</dbReference>
<dbReference type="PROSITE" id="PS50110">
    <property type="entry name" value="RESPONSE_REGULATORY"/>
    <property type="match status" value="1"/>
</dbReference>
<feature type="domain" description="Response regulatory" evidence="3">
    <location>
        <begin position="3"/>
        <end position="120"/>
    </location>
</feature>
<dbReference type="Gene3D" id="3.40.50.2300">
    <property type="match status" value="1"/>
</dbReference>
<dbReference type="RefSeq" id="WP_381538883.1">
    <property type="nucleotide sequence ID" value="NZ_JBHUGI010000032.1"/>
</dbReference>
<dbReference type="PANTHER" id="PTHR44591:SF3">
    <property type="entry name" value="RESPONSE REGULATORY DOMAIN-CONTAINING PROTEIN"/>
    <property type="match status" value="1"/>
</dbReference>
<gene>
    <name evidence="4" type="ORF">ACFSFY_13600</name>
</gene>